<keyword evidence="5" id="KW-1185">Reference proteome</keyword>
<dbReference type="PANTHER" id="PTHR34819">
    <property type="entry name" value="LARGE CYSTEINE-RICH PERIPLASMIC PROTEIN OMCB"/>
    <property type="match status" value="1"/>
</dbReference>
<dbReference type="InterPro" id="IPR057693">
    <property type="entry name" value="DUF7933"/>
</dbReference>
<dbReference type="STRING" id="546414.Deide_02030"/>
<dbReference type="InterPro" id="IPR054215">
    <property type="entry name" value="DUF6923"/>
</dbReference>
<dbReference type="PANTHER" id="PTHR34819:SF3">
    <property type="entry name" value="CELL SURFACE PROTEIN"/>
    <property type="match status" value="1"/>
</dbReference>
<feature type="domain" description="DUF7933" evidence="3">
    <location>
        <begin position="464"/>
        <end position="593"/>
    </location>
</feature>
<dbReference type="Pfam" id="PF21959">
    <property type="entry name" value="DUF6923"/>
    <property type="match status" value="1"/>
</dbReference>
<protein>
    <submittedName>
        <fullName evidence="4">Uncharacterized protein</fullName>
    </submittedName>
</protein>
<accession>C1CYJ0</accession>
<evidence type="ECO:0000259" key="3">
    <source>
        <dbReference type="Pfam" id="PF25564"/>
    </source>
</evidence>
<dbReference type="KEGG" id="ddr:Deide_02030"/>
<dbReference type="InterPro" id="IPR051172">
    <property type="entry name" value="Chlamydia_OmcB"/>
</dbReference>
<organism evidence="4 5">
    <name type="scientific">Deinococcus deserti (strain DSM 17065 / CIP 109153 / LMG 22923 / VCD115)</name>
    <dbReference type="NCBI Taxonomy" id="546414"/>
    <lineage>
        <taxon>Bacteria</taxon>
        <taxon>Thermotogati</taxon>
        <taxon>Deinococcota</taxon>
        <taxon>Deinococci</taxon>
        <taxon>Deinococcales</taxon>
        <taxon>Deinococcaceae</taxon>
        <taxon>Deinococcus</taxon>
    </lineage>
</organism>
<dbReference type="EMBL" id="CP001114">
    <property type="protein sequence ID" value="ACO45011.1"/>
    <property type="molecule type" value="Genomic_DNA"/>
</dbReference>
<proteinExistence type="predicted"/>
<evidence type="ECO:0000259" key="2">
    <source>
        <dbReference type="Pfam" id="PF21959"/>
    </source>
</evidence>
<gene>
    <name evidence="4" type="ordered locus">Deide_02030</name>
</gene>
<dbReference type="Pfam" id="PF01345">
    <property type="entry name" value="DUF11"/>
    <property type="match status" value="1"/>
</dbReference>
<dbReference type="PaxDb" id="546414-Deide_02030"/>
<dbReference type="HOGENOM" id="CLU_282960_0_0_0"/>
<reference evidence="4 5" key="1">
    <citation type="journal article" date="2009" name="PLoS Genet.">
        <title>Alliance of proteomics and genomics to unravel the specificities of Sahara bacterium Deinococcus deserti.</title>
        <authorList>
            <person name="de Groot A."/>
            <person name="Dulermo R."/>
            <person name="Ortet P."/>
            <person name="Blanchard L."/>
            <person name="Guerin P."/>
            <person name="Fernandez B."/>
            <person name="Vacherie B."/>
            <person name="Dossat C."/>
            <person name="Jolivet E."/>
            <person name="Siguier P."/>
            <person name="Chandler M."/>
            <person name="Barakat M."/>
            <person name="Dedieu A."/>
            <person name="Barbe V."/>
            <person name="Heulin T."/>
            <person name="Sommer S."/>
            <person name="Achouak W."/>
            <person name="Armengaud J."/>
        </authorList>
    </citation>
    <scope>NUCLEOTIDE SEQUENCE [LARGE SCALE GENOMIC DNA]</scope>
    <source>
        <strain evidence="5">DSM 17065 / CIP 109153 / LMG 22923 / VCD115</strain>
    </source>
</reference>
<dbReference type="SUPFAM" id="SSF69322">
    <property type="entry name" value="Tricorn protease domain 2"/>
    <property type="match status" value="1"/>
</dbReference>
<dbReference type="Proteomes" id="UP000002208">
    <property type="component" value="Chromosome"/>
</dbReference>
<feature type="domain" description="DUF6923" evidence="2">
    <location>
        <begin position="645"/>
        <end position="837"/>
    </location>
</feature>
<dbReference type="eggNOG" id="COG1361">
    <property type="taxonomic scope" value="Bacteria"/>
</dbReference>
<evidence type="ECO:0000313" key="5">
    <source>
        <dbReference type="Proteomes" id="UP000002208"/>
    </source>
</evidence>
<dbReference type="InterPro" id="IPR047589">
    <property type="entry name" value="DUF11_rpt"/>
</dbReference>
<dbReference type="eggNOG" id="COG5492">
    <property type="taxonomic scope" value="Bacteria"/>
</dbReference>
<evidence type="ECO:0000313" key="4">
    <source>
        <dbReference type="EMBL" id="ACO45011.1"/>
    </source>
</evidence>
<name>C1CYJ0_DEIDV</name>
<dbReference type="eggNOG" id="COG3391">
    <property type="taxonomic scope" value="Bacteria"/>
</dbReference>
<dbReference type="AlphaFoldDB" id="C1CYJ0"/>
<evidence type="ECO:0000259" key="1">
    <source>
        <dbReference type="Pfam" id="PF01345"/>
    </source>
</evidence>
<dbReference type="InterPro" id="IPR001434">
    <property type="entry name" value="OmcB-like_DUF11"/>
</dbReference>
<dbReference type="NCBIfam" id="TIGR01451">
    <property type="entry name" value="B_ant_repeat"/>
    <property type="match status" value="2"/>
</dbReference>
<feature type="domain" description="DUF11" evidence="1">
    <location>
        <begin position="861"/>
        <end position="976"/>
    </location>
</feature>
<dbReference type="Pfam" id="PF25564">
    <property type="entry name" value="DUF7933"/>
    <property type="match status" value="1"/>
</dbReference>
<sequence>MSFFGALRAMFTAPHLALQGAVRTLCFLLFSVVMSVASAQLTVTSTTGSIFPYDSNKCATTQGPRAMYIGYTFTATTNQTNLKATLTTSGAGFGLAGRQGAEQYLGSLAAGASRTLFWYVTYPCVDQASGTMTVTIQNDATNALVQTYTGTYATSSMLSANAGADPRLIVNVAGAVVGQIISRQVTFKVGNIGSNNTLLVEPAGNLDFDASCLQLIGTKVESVNLVTGVTPGTQNILHFSGVSSGGGQNNEVVMTYDFLYTGLCASEIKALPFSYSGSGTQIKYMMSAGTDPATYFTFPASTNALTISKQVEAGTGGGTPASSTELLNGGTVTYTVTIRNSSAYTANLGKITDVLPVSPGAVTYVGIASGSGVTAANSMITPAPNTSSATQPTLVFRPLTTTSYQIAPNSSLILKYTVTIPVTPGIYDNSATGGVAATTVYTTTTGTTPAKATVNNVALANLGLTKTFSPSTIIAGNTTTLTLTLNNPNAADATGVSLTDNVAATMGYPTPMLLRVTANTCGGTTSANVNTTGVLTLTGVSLPASRSCTLTVAFTPWGPPLGTATNQIPAANVSATVKGTTVTGTAASAALTVTAGNAGSGYVCTPDFFQIRQDPVTLLTNLYKLDLNNLGSGGTLQWSEGFGPALNGMAYNHKDGYFYAVNITPFNTGSPFRLYRLGRSGAVEYASLTNIPAGSSIAAATVDRNGVMYIKKLQQDSVIYRYDLVGNRTLSTLTLNASVYLWDLAINPLDNQMYGAVTPGGVYVIDPSTGAVVLRGTPAALAADNSNAVGTLFFNYTGTLYAYQNGGAFGTINTTTGAFTRTALASAAEQSDGASCAFQSPDLTLIKTASAAYMTPSTPANAPVAAVDRFITYTLTVRNIAQVPTSGAVSVADALPQGLTATSLGGTDWTCTLATLSCTRSDALVAGGSYPDITLVVRAPYTTELESNAGLRTITNSATVSGGGEANTSNNTGAANTTMVYAKLTKTVRNVSVAGAVFGTASNGRPGQTLQYCIEFVNYGGGTLSNFKVNDAFPPNTTFVPGSLIYASPATSLSGTSTPPANQPLPTGVTYAASASGVALNLGVAGLAAGGSGMVCFSSSVN</sequence>
<dbReference type="RefSeq" id="WP_012692134.1">
    <property type="nucleotide sequence ID" value="NC_012526.1"/>
</dbReference>